<dbReference type="GO" id="GO:0060041">
    <property type="term" value="P:retina development in camera-type eye"/>
    <property type="evidence" value="ECO:0007669"/>
    <property type="project" value="TreeGrafter"/>
</dbReference>
<dbReference type="GO" id="GO:0035556">
    <property type="term" value="P:intracellular signal transduction"/>
    <property type="evidence" value="ECO:0007669"/>
    <property type="project" value="InterPro"/>
</dbReference>
<feature type="compositionally biased region" description="Acidic residues" evidence="1">
    <location>
        <begin position="1142"/>
        <end position="1170"/>
    </location>
</feature>
<feature type="compositionally biased region" description="Acidic residues" evidence="1">
    <location>
        <begin position="1237"/>
        <end position="1252"/>
    </location>
</feature>
<dbReference type="Pfam" id="PF03607">
    <property type="entry name" value="DCX"/>
    <property type="match status" value="2"/>
</dbReference>
<organism evidence="3 4">
    <name type="scientific">Solea senegalensis</name>
    <name type="common">Senegalese sole</name>
    <dbReference type="NCBI Taxonomy" id="28829"/>
    <lineage>
        <taxon>Eukaryota</taxon>
        <taxon>Metazoa</taxon>
        <taxon>Chordata</taxon>
        <taxon>Craniata</taxon>
        <taxon>Vertebrata</taxon>
        <taxon>Euteleostomi</taxon>
        <taxon>Actinopterygii</taxon>
        <taxon>Neopterygii</taxon>
        <taxon>Teleostei</taxon>
        <taxon>Neoteleostei</taxon>
        <taxon>Acanthomorphata</taxon>
        <taxon>Carangaria</taxon>
        <taxon>Pleuronectiformes</taxon>
        <taxon>Pleuronectoidei</taxon>
        <taxon>Soleidae</taxon>
        <taxon>Solea</taxon>
    </lineage>
</organism>
<feature type="compositionally biased region" description="Acidic residues" evidence="1">
    <location>
        <begin position="1325"/>
        <end position="1335"/>
    </location>
</feature>
<feature type="domain" description="Doublecortin" evidence="2">
    <location>
        <begin position="1"/>
        <end position="66"/>
    </location>
</feature>
<feature type="compositionally biased region" description="Basic and acidic residues" evidence="1">
    <location>
        <begin position="1494"/>
        <end position="1503"/>
    </location>
</feature>
<dbReference type="PANTHER" id="PTHR23005:SF4">
    <property type="entry name" value="OXYGEN-REGULATED PROTEIN 1"/>
    <property type="match status" value="1"/>
</dbReference>
<feature type="compositionally biased region" description="Low complexity" evidence="1">
    <location>
        <begin position="674"/>
        <end position="692"/>
    </location>
</feature>
<feature type="region of interest" description="Disordered" evidence="1">
    <location>
        <begin position="1847"/>
        <end position="1874"/>
    </location>
</feature>
<dbReference type="InterPro" id="IPR003533">
    <property type="entry name" value="Doublecortin_dom"/>
</dbReference>
<gene>
    <name evidence="3" type="ORF">JOB18_028737</name>
</gene>
<evidence type="ECO:0000256" key="1">
    <source>
        <dbReference type="SAM" id="MobiDB-lite"/>
    </source>
</evidence>
<feature type="domain" description="Doublecortin" evidence="2">
    <location>
        <begin position="120"/>
        <end position="199"/>
    </location>
</feature>
<dbReference type="EMBL" id="JAGKHQ010000001">
    <property type="protein sequence ID" value="KAG7525588.1"/>
    <property type="molecule type" value="Genomic_DNA"/>
</dbReference>
<feature type="compositionally biased region" description="Low complexity" evidence="1">
    <location>
        <begin position="1858"/>
        <end position="1872"/>
    </location>
</feature>
<feature type="region of interest" description="Disordered" evidence="1">
    <location>
        <begin position="1730"/>
        <end position="1816"/>
    </location>
</feature>
<evidence type="ECO:0000313" key="3">
    <source>
        <dbReference type="EMBL" id="KAG7525588.1"/>
    </source>
</evidence>
<feature type="compositionally biased region" description="Basic and acidic residues" evidence="1">
    <location>
        <begin position="1203"/>
        <end position="1221"/>
    </location>
</feature>
<feature type="region of interest" description="Disordered" evidence="1">
    <location>
        <begin position="549"/>
        <end position="586"/>
    </location>
</feature>
<evidence type="ECO:0000259" key="2">
    <source>
        <dbReference type="PROSITE" id="PS50309"/>
    </source>
</evidence>
<accession>A0AAV6T8V5</accession>
<feature type="compositionally biased region" description="Basic and acidic residues" evidence="1">
    <location>
        <begin position="1171"/>
        <end position="1188"/>
    </location>
</feature>
<dbReference type="Proteomes" id="UP000693946">
    <property type="component" value="Linkage Group LG1"/>
</dbReference>
<comment type="caution">
    <text evidence="3">The sequence shown here is derived from an EMBL/GenBank/DDBJ whole genome shotgun (WGS) entry which is preliminary data.</text>
</comment>
<feature type="compositionally biased region" description="Polar residues" evidence="1">
    <location>
        <begin position="1744"/>
        <end position="1770"/>
    </location>
</feature>
<feature type="compositionally biased region" description="Acidic residues" evidence="1">
    <location>
        <begin position="1348"/>
        <end position="1366"/>
    </location>
</feature>
<dbReference type="GO" id="GO:0035082">
    <property type="term" value="P:axoneme assembly"/>
    <property type="evidence" value="ECO:0007669"/>
    <property type="project" value="TreeGrafter"/>
</dbReference>
<protein>
    <submittedName>
        <fullName evidence="3">Oxygen-regulated protein 1-like</fullName>
    </submittedName>
</protein>
<feature type="compositionally biased region" description="Polar residues" evidence="1">
    <location>
        <begin position="791"/>
        <end position="804"/>
    </location>
</feature>
<feature type="compositionally biased region" description="Polar residues" evidence="1">
    <location>
        <begin position="769"/>
        <end position="783"/>
    </location>
</feature>
<dbReference type="PROSITE" id="PS50309">
    <property type="entry name" value="DC"/>
    <property type="match status" value="2"/>
</dbReference>
<dbReference type="GO" id="GO:0042461">
    <property type="term" value="P:photoreceptor cell development"/>
    <property type="evidence" value="ECO:0007669"/>
    <property type="project" value="TreeGrafter"/>
</dbReference>
<feature type="compositionally biased region" description="Acidic residues" evidence="1">
    <location>
        <begin position="1189"/>
        <end position="1202"/>
    </location>
</feature>
<sequence>MVISARTFKSFDALLDALSKKVPLPFGVRTITTPRGTHLVKGLDDLQDGGAYVCSDQRRVKPLNLNEVNRQQIRWNTTRPLSARRQRRLPLSQSGRRNVLVTSANRSTKVNRRVAVRTPKRFMVIKNKDPTVKCTIVLHRRTAPTFDALLDYLSEILQFPVLKLFSTDGRRVDGLAALILCSGVVVAAGSEPFRLGNYGFHRTSQMAQVMHTETMETSMLQPRASNENNKSFSSRKGIRNFSLSSEQYIVNQINKSQNGGMNSPLHRCNGSFETEVNQHHTSVETCLTGRVENEHHNCILPHEDDIEKSFRVNQDGSMTVEMKVHLTIKEEEMLHWTTTLSRASLSKRTVHASVSESGNSSPASNSAVAKTSSRISDDVTKEENHPAGSGKGVCFNGEQVYGDNTSKALRKVKSSIKRAPTPGPRRVRKASVGSVKKTESGVKERSLGHYSYMERTADGETTEGYCVVRHSSSSSSSRSNRPIPNPRKMAPAGATNKGFHSSVRSSGAAEVLQIENNGMEVTETVMCIYESQGCYENYFANQECSTDDVPLHGPITAPDSEPSSETRPHSSSNDIDFSRQPSTADSLQRLKGEMLSLSSEPIYSTREITNNLCTMNDNETPTATNSQMEGTVQKAKTPQSGKNKKVTKHARNDRHATSKNSKRPSTDKLNNNVSVGKKSLSSSESAKSGQQSKGEKKIEKSQSKKSIKDEKTPKKDSALLGKAEKVKSTLSKRQSTDKYNGHNVNTPTGRPQMKKNISDILQPRRSFGLTGNKTVSKPKSVTLSPKKPSEFNESVSMPSLNPTPSEIHQYVENWLENVSQDHVPYTEAVPGESVPQSKVVFQVGGDSESDEKNESQIGLAEHYPLSGVTVQKSVPLQREGPETSNHEKPNSLPDFSTQVASVFGSSFKAFMSFLSVMILRDNLKESVLEDGNQSRSSSEATLMTQSLLKISAIEDKEQQNSCLIELQSRASSHFTKCWKDFQILRERLEVSESKFALDIVSDEGAIFEDQHRSIDELMEELNMPKDLRAEMYSTIQEAKSFYLVQESTLVETERNQTDSVLSADGAKSAEPGDASVENITEDIQETGPGEKDLKVSQTKKHVTLDVTQHESEADEDEDQMEEVKEQGEGEQAGEDGNKETNEGEELENIEREREEEEGTVEANDEAQNDSEAEKGSDEECVGKMKGGTEEEMTDEEGEELEEGEKGVVEETDERESAKETQEGEEGTNGGGGKTDEDGIWEEGTNDETEDETDKLVDKTYKKVIEEQEIEKNEEKEEEVVEVNQMTDEEEELENNDNVEEKEEVDAITEDEEEAEKEELEHSFGEEDDEEEDMDVVTEQGNEERDQMEQDSEENDEEEEEAGDAEVENTRVVKDEEEEENTKGLKEIEHCSEEQFEAKEVEKLETEEDMKVVQKLAEEEREDDDENQTEKQQSFFESKDKRNLPGDEDNFDDDDEDCKNLLEEASYLQQNSSDHENAHTEHNSESPAQISSEGQCEHAKHSGTDNEFETDDEERNLSLVHPVEISQELLDFVNLALQTSSLIFTYDAWGNIRLEPDNARVVPTQKLIIPISRNDCLYGSKCLPSPSTSDLSDYRPETSESGGYKTQDSVDIVTDSGEEASTRQFSVNRDENCRETNGERATSKLSLGSDAECLQSSMLKSAQCLSSSDSGTKASKEDLSYFSGETSVKADIEDVPEATQCCSFTSEKDTTDGVLIDRGRWLLKENHLMRRSPPFSQGMYDDVDSTSMDTGQDSPSHCETKQNPTVAISSSELEEMSKPQTPKCNYFNMPHGSDSDPFLDDSSVHSGKKQTLSVKGRDFRVSPTIDTTKTWPNKRGSLSSFASVEFKMPDGKVHPEGESSAAAQQRQTSSGGSHVLQAQDSVDTLHVRCGQYCPIL</sequence>
<evidence type="ECO:0000313" key="4">
    <source>
        <dbReference type="Proteomes" id="UP000693946"/>
    </source>
</evidence>
<feature type="region of interest" description="Disordered" evidence="1">
    <location>
        <begin position="1469"/>
        <end position="1512"/>
    </location>
</feature>
<dbReference type="GO" id="GO:0005930">
    <property type="term" value="C:axoneme"/>
    <property type="evidence" value="ECO:0007669"/>
    <property type="project" value="TreeGrafter"/>
</dbReference>
<feature type="compositionally biased region" description="Basic and acidic residues" evidence="1">
    <location>
        <begin position="1627"/>
        <end position="1640"/>
    </location>
</feature>
<feature type="compositionally biased region" description="Basic and acidic residues" evidence="1">
    <location>
        <begin position="693"/>
        <end position="727"/>
    </location>
</feature>
<feature type="compositionally biased region" description="Polar residues" evidence="1">
    <location>
        <begin position="609"/>
        <end position="641"/>
    </location>
</feature>
<dbReference type="SMART" id="SM00537">
    <property type="entry name" value="DCX"/>
    <property type="match status" value="2"/>
</dbReference>
<feature type="region of interest" description="Disordered" evidence="1">
    <location>
        <begin position="351"/>
        <end position="396"/>
    </location>
</feature>
<feature type="region of interest" description="Disordered" evidence="1">
    <location>
        <begin position="469"/>
        <end position="501"/>
    </location>
</feature>
<feature type="region of interest" description="Disordered" evidence="1">
    <location>
        <begin position="1584"/>
        <end position="1640"/>
    </location>
</feature>
<feature type="region of interest" description="Disordered" evidence="1">
    <location>
        <begin position="1054"/>
        <end position="1455"/>
    </location>
</feature>
<reference evidence="3 4" key="1">
    <citation type="journal article" date="2021" name="Sci. Rep.">
        <title>Chromosome anchoring in Senegalese sole (Solea senegalensis) reveals sex-associated markers and genome rearrangements in flatfish.</title>
        <authorList>
            <person name="Guerrero-Cozar I."/>
            <person name="Gomez-Garrido J."/>
            <person name="Berbel C."/>
            <person name="Martinez-Blanch J.F."/>
            <person name="Alioto T."/>
            <person name="Claros M.G."/>
            <person name="Gagnaire P.A."/>
            <person name="Manchado M."/>
        </authorList>
    </citation>
    <scope>NUCLEOTIDE SEQUENCE [LARGE SCALE GENOMIC DNA]</scope>
    <source>
        <strain evidence="3">Sse05_10M</strain>
    </source>
</reference>
<feature type="compositionally biased region" description="Basic and acidic residues" evidence="1">
    <location>
        <begin position="375"/>
        <end position="385"/>
    </location>
</feature>
<feature type="compositionally biased region" description="Polar residues" evidence="1">
    <location>
        <begin position="1598"/>
        <end position="1608"/>
    </location>
</feature>
<feature type="compositionally biased region" description="Basic and acidic residues" evidence="1">
    <location>
        <begin position="1253"/>
        <end position="1274"/>
    </location>
</feature>
<name>A0AAV6T8V5_SOLSE</name>
<feature type="compositionally biased region" description="Polar residues" evidence="1">
    <location>
        <begin position="561"/>
        <end position="586"/>
    </location>
</feature>
<proteinExistence type="predicted"/>
<feature type="compositionally biased region" description="Acidic residues" evidence="1">
    <location>
        <begin position="1275"/>
        <end position="1317"/>
    </location>
</feature>
<feature type="region of interest" description="Disordered" evidence="1">
    <location>
        <begin position="609"/>
        <end position="804"/>
    </location>
</feature>
<keyword evidence="4" id="KW-1185">Reference proteome</keyword>
<dbReference type="PANTHER" id="PTHR23005">
    <property type="entry name" value="RETINITIS PIGMENTOSA 1 PROTEIN"/>
    <property type="match status" value="1"/>
</dbReference>
<feature type="compositionally biased region" description="Basic residues" evidence="1">
    <location>
        <begin position="642"/>
        <end position="652"/>
    </location>
</feature>
<feature type="region of interest" description="Disordered" evidence="1">
    <location>
        <begin position="417"/>
        <end position="442"/>
    </location>
</feature>
<feature type="compositionally biased region" description="Polar residues" evidence="1">
    <location>
        <begin position="1484"/>
        <end position="1493"/>
    </location>
</feature>
<feature type="compositionally biased region" description="Acidic residues" evidence="1">
    <location>
        <begin position="1445"/>
        <end position="1455"/>
    </location>
</feature>
<feature type="compositionally biased region" description="Basic and acidic residues" evidence="1">
    <location>
        <begin position="1472"/>
        <end position="1483"/>
    </location>
</feature>
<feature type="compositionally biased region" description="Low complexity" evidence="1">
    <location>
        <begin position="352"/>
        <end position="369"/>
    </location>
</feature>
<feature type="compositionally biased region" description="Basic and acidic residues" evidence="1">
    <location>
        <begin position="1380"/>
        <end position="1417"/>
    </location>
</feature>
<feature type="compositionally biased region" description="Basic and acidic residues" evidence="1">
    <location>
        <begin position="1847"/>
        <end position="1856"/>
    </location>
</feature>